<accession>C6LE52</accession>
<gene>
    <name evidence="1" type="ORF">BRYFOR_06901</name>
</gene>
<dbReference type="Proteomes" id="UP000005561">
    <property type="component" value="Unassembled WGS sequence"/>
</dbReference>
<reference evidence="1" key="1">
    <citation type="submission" date="2009-07" db="EMBL/GenBank/DDBJ databases">
        <authorList>
            <person name="Weinstock G."/>
            <person name="Sodergren E."/>
            <person name="Clifton S."/>
            <person name="Fulton L."/>
            <person name="Fulton B."/>
            <person name="Courtney L."/>
            <person name="Fronick C."/>
            <person name="Harrison M."/>
            <person name="Strong C."/>
            <person name="Farmer C."/>
            <person name="Delahaunty K."/>
            <person name="Markovic C."/>
            <person name="Hall O."/>
            <person name="Minx P."/>
            <person name="Tomlinson C."/>
            <person name="Mitreva M."/>
            <person name="Nelson J."/>
            <person name="Hou S."/>
            <person name="Wollam A."/>
            <person name="Pepin K.H."/>
            <person name="Johnson M."/>
            <person name="Bhonagiri V."/>
            <person name="Nash W.E."/>
            <person name="Warren W."/>
            <person name="Chinwalla A."/>
            <person name="Mardis E.R."/>
            <person name="Wilson R.K."/>
        </authorList>
    </citation>
    <scope>NUCLEOTIDE SEQUENCE [LARGE SCALE GENOMIC DNA]</scope>
    <source>
        <strain evidence="1">DSM 14469</strain>
    </source>
</reference>
<sequence>MSIFPCAKNHIFCTFHDTRKPCASKKESFCGSLLTADNFP</sequence>
<name>C6LE52_9FIRM</name>
<organism evidence="1 2">
    <name type="scientific">Marvinbryantia formatexigens DSM 14469</name>
    <dbReference type="NCBI Taxonomy" id="478749"/>
    <lineage>
        <taxon>Bacteria</taxon>
        <taxon>Bacillati</taxon>
        <taxon>Bacillota</taxon>
        <taxon>Clostridia</taxon>
        <taxon>Lachnospirales</taxon>
        <taxon>Lachnospiraceae</taxon>
        <taxon>Marvinbryantia</taxon>
    </lineage>
</organism>
<protein>
    <submittedName>
        <fullName evidence="1">Uncharacterized protein</fullName>
    </submittedName>
</protein>
<comment type="caution">
    <text evidence="1">The sequence shown here is derived from an EMBL/GenBank/DDBJ whole genome shotgun (WGS) entry which is preliminary data.</text>
</comment>
<dbReference type="AlphaFoldDB" id="C6LE52"/>
<dbReference type="EMBL" id="ACCL02000007">
    <property type="protein sequence ID" value="EET61256.1"/>
    <property type="molecule type" value="Genomic_DNA"/>
</dbReference>
<keyword evidence="2" id="KW-1185">Reference proteome</keyword>
<evidence type="ECO:0000313" key="1">
    <source>
        <dbReference type="EMBL" id="EET61256.1"/>
    </source>
</evidence>
<proteinExistence type="predicted"/>
<evidence type="ECO:0000313" key="2">
    <source>
        <dbReference type="Proteomes" id="UP000005561"/>
    </source>
</evidence>